<evidence type="ECO:0000256" key="10">
    <source>
        <dbReference type="ARBA" id="ARBA00047838"/>
    </source>
</evidence>
<evidence type="ECO:0000256" key="4">
    <source>
        <dbReference type="ARBA" id="ARBA00011152"/>
    </source>
</evidence>
<evidence type="ECO:0000256" key="3">
    <source>
        <dbReference type="ARBA" id="ARBA00009667"/>
    </source>
</evidence>
<gene>
    <name evidence="11 13" type="primary">hisF</name>
    <name evidence="13" type="ORF">MJ923_08070</name>
</gene>
<comment type="subunit">
    <text evidence="4 11">Heterodimer of HisH and HisF.</text>
</comment>
<keyword evidence="7 11" id="KW-0368">Histidine biosynthesis</keyword>
<dbReference type="Pfam" id="PF00977">
    <property type="entry name" value="His_biosynth"/>
    <property type="match status" value="1"/>
</dbReference>
<evidence type="ECO:0000256" key="7">
    <source>
        <dbReference type="ARBA" id="ARBA00023102"/>
    </source>
</evidence>
<dbReference type="EMBL" id="JAKUDL010000002">
    <property type="protein sequence ID" value="MCH4294261.1"/>
    <property type="molecule type" value="Genomic_DNA"/>
</dbReference>
<dbReference type="InterPro" id="IPR050064">
    <property type="entry name" value="IGPS_HisA/HisF"/>
</dbReference>
<dbReference type="SUPFAM" id="SSF51366">
    <property type="entry name" value="Ribulose-phoshate binding barrel"/>
    <property type="match status" value="1"/>
</dbReference>
<dbReference type="GO" id="GO:0000107">
    <property type="term" value="F:imidazoleglycerol-phosphate synthase activity"/>
    <property type="evidence" value="ECO:0007669"/>
    <property type="project" value="UniProtKB-UniRule"/>
</dbReference>
<dbReference type="Gene3D" id="3.20.20.70">
    <property type="entry name" value="Aldolase class I"/>
    <property type="match status" value="1"/>
</dbReference>
<dbReference type="RefSeq" id="WP_240590645.1">
    <property type="nucleotide sequence ID" value="NZ_JAKUDL010000002.1"/>
</dbReference>
<dbReference type="PANTHER" id="PTHR21235:SF2">
    <property type="entry name" value="IMIDAZOLE GLYCEROL PHOSPHATE SYNTHASE HISHF"/>
    <property type="match status" value="1"/>
</dbReference>
<comment type="subcellular location">
    <subcellularLocation>
        <location evidence="1 11">Cytoplasm</location>
    </subcellularLocation>
</comment>
<keyword evidence="14" id="KW-1185">Reference proteome</keyword>
<comment type="caution">
    <text evidence="13">The sequence shown here is derived from an EMBL/GenBank/DDBJ whole genome shotgun (WGS) entry which is preliminary data.</text>
</comment>
<sequence>MLAKRIVPCLDVKDGKVVKGVQFRNHEIVGDIVPLAARYAEEGADELVFYDISASAKGDVVDKSWVSRIAERIDIPFCVAGGIKTAAQAREILAFGADKISINSPALSDPSLIRRLHDEFGRQCVVVGIDSFYDSDSGNYTVKQFTGDEAATKDTRWHTLDWVEEVQRQGCGEIVLNVMNQDGVRQGYDIEQLLKVRTICDVPLIASGGAGTMAHFAEVFSDARVDAALAASVFHKGIINIGELKQFLASQGIAIRLTE</sequence>
<keyword evidence="5 11" id="KW-0963">Cytoplasm</keyword>
<organism evidence="13 14">
    <name type="scientific">Shewanella zhuhaiensis</name>
    <dbReference type="NCBI Taxonomy" id="2919576"/>
    <lineage>
        <taxon>Bacteria</taxon>
        <taxon>Pseudomonadati</taxon>
        <taxon>Pseudomonadota</taxon>
        <taxon>Gammaproteobacteria</taxon>
        <taxon>Alteromonadales</taxon>
        <taxon>Shewanellaceae</taxon>
        <taxon>Shewanella</taxon>
    </lineage>
</organism>
<evidence type="ECO:0000256" key="9">
    <source>
        <dbReference type="ARBA" id="ARBA00025475"/>
    </source>
</evidence>
<comment type="function">
    <text evidence="9 11">IGPS catalyzes the conversion of PRFAR and glutamine to IGP, AICAR and glutamate. The HisF subunit catalyzes the cyclization activity that produces IGP and AICAR from PRFAR using the ammonia provided by the HisH subunit.</text>
</comment>
<keyword evidence="6 11" id="KW-0028">Amino-acid biosynthesis</keyword>
<dbReference type="InterPro" id="IPR013785">
    <property type="entry name" value="Aldolase_TIM"/>
</dbReference>
<protein>
    <recommendedName>
        <fullName evidence="11">Imidazole glycerol phosphate synthase subunit HisF</fullName>
        <ecNumber evidence="11">4.3.2.10</ecNumber>
    </recommendedName>
    <alternativeName>
        <fullName evidence="11">IGP synthase cyclase subunit</fullName>
    </alternativeName>
    <alternativeName>
        <fullName evidence="11">IGP synthase subunit HisF</fullName>
    </alternativeName>
    <alternativeName>
        <fullName evidence="11">ImGP synthase subunit HisF</fullName>
        <shortName evidence="11">IGPS subunit HisF</shortName>
    </alternativeName>
</protein>
<dbReference type="AlphaFoldDB" id="A0AAJ1EZP2"/>
<dbReference type="Proteomes" id="UP001297581">
    <property type="component" value="Unassembled WGS sequence"/>
</dbReference>
<feature type="active site" evidence="11">
    <location>
        <position position="130"/>
    </location>
</feature>
<evidence type="ECO:0000256" key="1">
    <source>
        <dbReference type="ARBA" id="ARBA00004496"/>
    </source>
</evidence>
<evidence type="ECO:0000256" key="6">
    <source>
        <dbReference type="ARBA" id="ARBA00022605"/>
    </source>
</evidence>
<dbReference type="GO" id="GO:0005737">
    <property type="term" value="C:cytoplasm"/>
    <property type="evidence" value="ECO:0007669"/>
    <property type="project" value="UniProtKB-SubCell"/>
</dbReference>
<evidence type="ECO:0000313" key="13">
    <source>
        <dbReference type="EMBL" id="MCH4294261.1"/>
    </source>
</evidence>
<evidence type="ECO:0000313" key="14">
    <source>
        <dbReference type="Proteomes" id="UP001297581"/>
    </source>
</evidence>
<dbReference type="InterPro" id="IPR006062">
    <property type="entry name" value="His_biosynth"/>
</dbReference>
<accession>A0AAJ1EZP2</accession>
<comment type="catalytic activity">
    <reaction evidence="10 11">
        <text>5-[(5-phospho-1-deoxy-D-ribulos-1-ylimino)methylamino]-1-(5-phospho-beta-D-ribosyl)imidazole-4-carboxamide + L-glutamine = D-erythro-1-(imidazol-4-yl)glycerol 3-phosphate + 5-amino-1-(5-phospho-beta-D-ribosyl)imidazole-4-carboxamide + L-glutamate + H(+)</text>
        <dbReference type="Rhea" id="RHEA:24793"/>
        <dbReference type="ChEBI" id="CHEBI:15378"/>
        <dbReference type="ChEBI" id="CHEBI:29985"/>
        <dbReference type="ChEBI" id="CHEBI:58278"/>
        <dbReference type="ChEBI" id="CHEBI:58359"/>
        <dbReference type="ChEBI" id="CHEBI:58475"/>
        <dbReference type="ChEBI" id="CHEBI:58525"/>
        <dbReference type="EC" id="4.3.2.10"/>
    </reaction>
</comment>
<evidence type="ECO:0000256" key="2">
    <source>
        <dbReference type="ARBA" id="ARBA00005091"/>
    </source>
</evidence>
<dbReference type="NCBIfam" id="TIGR00735">
    <property type="entry name" value="hisF"/>
    <property type="match status" value="1"/>
</dbReference>
<dbReference type="FunFam" id="3.20.20.70:FF:000006">
    <property type="entry name" value="Imidazole glycerol phosphate synthase subunit HisF"/>
    <property type="match status" value="1"/>
</dbReference>
<evidence type="ECO:0000256" key="5">
    <source>
        <dbReference type="ARBA" id="ARBA00022490"/>
    </source>
</evidence>
<name>A0AAJ1EZP2_9GAMM</name>
<evidence type="ECO:0000256" key="12">
    <source>
        <dbReference type="RuleBase" id="RU003657"/>
    </source>
</evidence>
<evidence type="ECO:0000256" key="8">
    <source>
        <dbReference type="ARBA" id="ARBA00023239"/>
    </source>
</evidence>
<dbReference type="GO" id="GO:0000105">
    <property type="term" value="P:L-histidine biosynthetic process"/>
    <property type="evidence" value="ECO:0007669"/>
    <property type="project" value="UniProtKB-UniRule"/>
</dbReference>
<dbReference type="InterPro" id="IPR011060">
    <property type="entry name" value="RibuloseP-bd_barrel"/>
</dbReference>
<comment type="similarity">
    <text evidence="3 11 12">Belongs to the HisA/HisF family.</text>
</comment>
<keyword evidence="8 11" id="KW-0456">Lyase</keyword>
<dbReference type="HAMAP" id="MF_01013">
    <property type="entry name" value="HisF"/>
    <property type="match status" value="1"/>
</dbReference>
<dbReference type="CDD" id="cd04731">
    <property type="entry name" value="HisF"/>
    <property type="match status" value="1"/>
</dbReference>
<evidence type="ECO:0000256" key="11">
    <source>
        <dbReference type="HAMAP-Rule" id="MF_01013"/>
    </source>
</evidence>
<comment type="pathway">
    <text evidence="2 11">Amino-acid biosynthesis; L-histidine biosynthesis; L-histidine from 5-phospho-alpha-D-ribose 1-diphosphate: step 5/9.</text>
</comment>
<dbReference type="PANTHER" id="PTHR21235">
    <property type="entry name" value="IMIDAZOLE GLYCEROL PHOSPHATE SYNTHASE SUBUNIT HISF/H IGP SYNTHASE SUBUNIT HISF/H"/>
    <property type="match status" value="1"/>
</dbReference>
<dbReference type="GO" id="GO:0016829">
    <property type="term" value="F:lyase activity"/>
    <property type="evidence" value="ECO:0007669"/>
    <property type="project" value="UniProtKB-KW"/>
</dbReference>
<reference evidence="13 14" key="1">
    <citation type="submission" date="2022-02" db="EMBL/GenBank/DDBJ databases">
        <title>The genome sequence of Shewanella sp. 3B26.</title>
        <authorList>
            <person name="Du J."/>
        </authorList>
    </citation>
    <scope>NUCLEOTIDE SEQUENCE [LARGE SCALE GENOMIC DNA]</scope>
    <source>
        <strain evidence="13 14">3B26</strain>
    </source>
</reference>
<proteinExistence type="inferred from homology"/>
<dbReference type="EC" id="4.3.2.10" evidence="11"/>
<dbReference type="InterPro" id="IPR004651">
    <property type="entry name" value="HisF"/>
</dbReference>
<feature type="active site" evidence="11">
    <location>
        <position position="11"/>
    </location>
</feature>